<dbReference type="EMBL" id="VBQZ03000031">
    <property type="protein sequence ID" value="MXQ86225.1"/>
    <property type="molecule type" value="Genomic_DNA"/>
</dbReference>
<feature type="compositionally biased region" description="Basic and acidic residues" evidence="1">
    <location>
        <begin position="141"/>
        <end position="152"/>
    </location>
</feature>
<dbReference type="Proteomes" id="UP000322234">
    <property type="component" value="Unassembled WGS sequence"/>
</dbReference>
<reference evidence="2" key="1">
    <citation type="submission" date="2019-10" db="EMBL/GenBank/DDBJ databases">
        <title>The sequence and de novo assembly of the wild yak genome.</title>
        <authorList>
            <person name="Liu Y."/>
        </authorList>
    </citation>
    <scope>NUCLEOTIDE SEQUENCE [LARGE SCALE GENOMIC DNA]</scope>
    <source>
        <strain evidence="2">WY2019</strain>
    </source>
</reference>
<evidence type="ECO:0000313" key="3">
    <source>
        <dbReference type="Proteomes" id="UP000322234"/>
    </source>
</evidence>
<gene>
    <name evidence="2" type="ORF">E5288_WYG006542</name>
</gene>
<accession>A0A6B0R8V5</accession>
<evidence type="ECO:0000256" key="1">
    <source>
        <dbReference type="SAM" id="MobiDB-lite"/>
    </source>
</evidence>
<name>A0A6B0R8V5_9CETA</name>
<comment type="caution">
    <text evidence="2">The sequence shown here is derived from an EMBL/GenBank/DDBJ whole genome shotgun (WGS) entry which is preliminary data.</text>
</comment>
<protein>
    <submittedName>
        <fullName evidence="2">Uncharacterized protein</fullName>
    </submittedName>
</protein>
<keyword evidence="3" id="KW-1185">Reference proteome</keyword>
<dbReference type="AlphaFoldDB" id="A0A6B0R8V5"/>
<dbReference type="PRINTS" id="PR01866">
    <property type="entry name" value="APOPREGMCL1"/>
</dbReference>
<evidence type="ECO:0000313" key="2">
    <source>
        <dbReference type="EMBL" id="MXQ86225.1"/>
    </source>
</evidence>
<organism evidence="2 3">
    <name type="scientific">Bos mutus</name>
    <name type="common">wild yak</name>
    <dbReference type="NCBI Taxonomy" id="72004"/>
    <lineage>
        <taxon>Eukaryota</taxon>
        <taxon>Metazoa</taxon>
        <taxon>Chordata</taxon>
        <taxon>Craniata</taxon>
        <taxon>Vertebrata</taxon>
        <taxon>Euteleostomi</taxon>
        <taxon>Mammalia</taxon>
        <taxon>Eutheria</taxon>
        <taxon>Laurasiatheria</taxon>
        <taxon>Artiodactyla</taxon>
        <taxon>Ruminantia</taxon>
        <taxon>Pecora</taxon>
        <taxon>Bovidae</taxon>
        <taxon>Bovinae</taxon>
        <taxon>Bos</taxon>
    </lineage>
</organism>
<feature type="region of interest" description="Disordered" evidence="1">
    <location>
        <begin position="128"/>
        <end position="215"/>
    </location>
</feature>
<sequence>MFRKLDIKNEDDVKSLSRVMVHVFSDGVTNGQDCDSYFFWLWGETHADVVPDVLAPLKAAAVGRRLPESSPEPILAFYGTRLVGSHKVRKAPAGSKSDSNFSNLIRLSQASPEDNALCRASGWAEGERLGASAEPPVIPQRDGDGPDIKDMTMDAESPGPELFDPNSCPGEWLSEPDWTLEGLRGPRVQGLPPRHAHPHGPPRATSFLQHVGGHH</sequence>
<proteinExistence type="predicted"/>
<dbReference type="InterPro" id="IPR013281">
    <property type="entry name" value="Apop_reg_Mc1"/>
</dbReference>